<keyword evidence="4" id="KW-1185">Reference proteome</keyword>
<gene>
    <name evidence="3" type="ORF">CJ255_15200</name>
</gene>
<feature type="transmembrane region" description="Helical" evidence="1">
    <location>
        <begin position="49"/>
        <end position="70"/>
    </location>
</feature>
<dbReference type="Proteomes" id="UP000220527">
    <property type="component" value="Unassembled WGS sequence"/>
</dbReference>
<dbReference type="AlphaFoldDB" id="A0A2A6RGP4"/>
<feature type="transmembrane region" description="Helical" evidence="1">
    <location>
        <begin position="82"/>
        <end position="106"/>
    </location>
</feature>
<feature type="transmembrane region" description="Helical" evidence="1">
    <location>
        <begin position="206"/>
        <end position="239"/>
    </location>
</feature>
<comment type="caution">
    <text evidence="3">The sequence shown here is derived from an EMBL/GenBank/DDBJ whole genome shotgun (WGS) entry which is preliminary data.</text>
</comment>
<dbReference type="Pfam" id="PF02517">
    <property type="entry name" value="Rce1-like"/>
    <property type="match status" value="1"/>
</dbReference>
<organism evidence="3 4">
    <name type="scientific">Candidatus Viridilinea mediisalina</name>
    <dbReference type="NCBI Taxonomy" id="2024553"/>
    <lineage>
        <taxon>Bacteria</taxon>
        <taxon>Bacillati</taxon>
        <taxon>Chloroflexota</taxon>
        <taxon>Chloroflexia</taxon>
        <taxon>Chloroflexales</taxon>
        <taxon>Chloroflexineae</taxon>
        <taxon>Oscillochloridaceae</taxon>
        <taxon>Candidatus Viridilinea</taxon>
    </lineage>
</organism>
<dbReference type="PANTHER" id="PTHR36435">
    <property type="entry name" value="SLR1288 PROTEIN"/>
    <property type="match status" value="1"/>
</dbReference>
<feature type="transmembrane region" description="Helical" evidence="1">
    <location>
        <begin position="166"/>
        <end position="186"/>
    </location>
</feature>
<accession>A0A2A6RGP4</accession>
<name>A0A2A6RGP4_9CHLR</name>
<dbReference type="GO" id="GO:0080120">
    <property type="term" value="P:CAAX-box protein maturation"/>
    <property type="evidence" value="ECO:0007669"/>
    <property type="project" value="UniProtKB-ARBA"/>
</dbReference>
<dbReference type="InterPro" id="IPR052710">
    <property type="entry name" value="CAAX_protease"/>
</dbReference>
<feature type="domain" description="CAAX prenyl protease 2/Lysostaphin resistance protein A-like" evidence="2">
    <location>
        <begin position="171"/>
        <end position="259"/>
    </location>
</feature>
<proteinExistence type="predicted"/>
<dbReference type="InterPro" id="IPR003675">
    <property type="entry name" value="Rce1/LyrA-like_dom"/>
</dbReference>
<protein>
    <recommendedName>
        <fullName evidence="2">CAAX prenyl protease 2/Lysostaphin resistance protein A-like domain-containing protein</fullName>
    </recommendedName>
</protein>
<evidence type="ECO:0000313" key="4">
    <source>
        <dbReference type="Proteomes" id="UP000220527"/>
    </source>
</evidence>
<dbReference type="OrthoDB" id="9782250at2"/>
<evidence type="ECO:0000313" key="3">
    <source>
        <dbReference type="EMBL" id="PDW02192.1"/>
    </source>
</evidence>
<keyword evidence="1" id="KW-1133">Transmembrane helix</keyword>
<dbReference type="PANTHER" id="PTHR36435:SF1">
    <property type="entry name" value="CAAX AMINO TERMINAL PROTEASE FAMILY PROTEIN"/>
    <property type="match status" value="1"/>
</dbReference>
<keyword evidence="1" id="KW-0812">Transmembrane</keyword>
<reference evidence="4" key="1">
    <citation type="submission" date="2017-08" db="EMBL/GenBank/DDBJ databases">
        <authorList>
            <person name="Grouzdev D.S."/>
            <person name="Gaisin V.A."/>
            <person name="Rysina M.S."/>
            <person name="Gorlenko V.M."/>
        </authorList>
    </citation>
    <scope>NUCLEOTIDE SEQUENCE [LARGE SCALE GENOMIC DNA]</scope>
    <source>
        <strain evidence="4">Kir15-3F</strain>
    </source>
</reference>
<feature type="transmembrane region" description="Helical" evidence="1">
    <location>
        <begin position="126"/>
        <end position="146"/>
    </location>
</feature>
<keyword evidence="1" id="KW-0472">Membrane</keyword>
<dbReference type="EMBL" id="NQWI01000082">
    <property type="protein sequence ID" value="PDW02192.1"/>
    <property type="molecule type" value="Genomic_DNA"/>
</dbReference>
<feature type="transmembrane region" description="Helical" evidence="1">
    <location>
        <begin position="246"/>
        <end position="268"/>
    </location>
</feature>
<evidence type="ECO:0000256" key="1">
    <source>
        <dbReference type="SAM" id="Phobius"/>
    </source>
</evidence>
<dbReference type="GO" id="GO:0004175">
    <property type="term" value="F:endopeptidase activity"/>
    <property type="evidence" value="ECO:0007669"/>
    <property type="project" value="UniProtKB-ARBA"/>
</dbReference>
<sequence>MAHPDAANLFSIFSFLYPHSGMEQIPMDHQATHPDPPAPPMLPWGWREVAWVLAFTFLMAGGLGVGLSLLSRVFDLDLTGGFVSPTIYVTGMAIYLSGVLAIYVFAARRSGWAALGCKPAPFFDYLLVPPLFLLEITALIGVNLLVGRLAGGFENPQVDAISGGQALGNVELVMLFLLIAILVPFVEELFFRGMLYPLLRQRMGAVLAITLNAAIFALFHVIPILLPGLFVVGLFLAYLRERSGSIWPSVLLHAMQNGMALLAMSASLR</sequence>
<evidence type="ECO:0000259" key="2">
    <source>
        <dbReference type="Pfam" id="PF02517"/>
    </source>
</evidence>